<evidence type="ECO:0000313" key="2">
    <source>
        <dbReference type="Proteomes" id="UP000557772"/>
    </source>
</evidence>
<sequence length="127" mass="14169">MGRLRARGATSCQYALYMMRWLDRPPEDFLTGASSATGDPTLPAAGPDARLRWNLPQLHDALNRRRQDEALTWAQLAAELDCTPARLTNLRTAREADMALAMRVTQWLALPAARFIHPVTAEDLAAR</sequence>
<comment type="caution">
    <text evidence="1">The sequence shown here is derived from an EMBL/GenBank/DDBJ whole genome shotgun (WGS) entry which is preliminary data.</text>
</comment>
<accession>A0A849AFT2</accession>
<dbReference type="EMBL" id="JABENB010000001">
    <property type="protein sequence ID" value="NNG38068.1"/>
    <property type="molecule type" value="Genomic_DNA"/>
</dbReference>
<organism evidence="1 2">
    <name type="scientific">Flexivirga aerilata</name>
    <dbReference type="NCBI Taxonomy" id="1656889"/>
    <lineage>
        <taxon>Bacteria</taxon>
        <taxon>Bacillati</taxon>
        <taxon>Actinomycetota</taxon>
        <taxon>Actinomycetes</taxon>
        <taxon>Micrococcales</taxon>
        <taxon>Dermacoccaceae</taxon>
        <taxon>Flexivirga</taxon>
    </lineage>
</organism>
<proteinExistence type="predicted"/>
<keyword evidence="2" id="KW-1185">Reference proteome</keyword>
<dbReference type="RefSeq" id="WP_171151500.1">
    <property type="nucleotide sequence ID" value="NZ_JABENB010000001.1"/>
</dbReference>
<gene>
    <name evidence="1" type="ORF">HJ588_02105</name>
</gene>
<protein>
    <submittedName>
        <fullName evidence="1">Uncharacterized protein</fullName>
    </submittedName>
</protein>
<evidence type="ECO:0000313" key="1">
    <source>
        <dbReference type="EMBL" id="NNG38068.1"/>
    </source>
</evidence>
<dbReference type="Proteomes" id="UP000557772">
    <property type="component" value="Unassembled WGS sequence"/>
</dbReference>
<name>A0A849AFT2_9MICO</name>
<reference evidence="1 2" key="1">
    <citation type="submission" date="2020-05" db="EMBL/GenBank/DDBJ databases">
        <title>Flexivirga sp. ID2601S isolated from air conditioner.</title>
        <authorList>
            <person name="Kim D.H."/>
        </authorList>
    </citation>
    <scope>NUCLEOTIDE SEQUENCE [LARGE SCALE GENOMIC DNA]</scope>
    <source>
        <strain evidence="1 2">ID2601S</strain>
    </source>
</reference>
<dbReference type="AlphaFoldDB" id="A0A849AFT2"/>